<gene>
    <name evidence="1" type="ORF">Amon02_000722100</name>
</gene>
<reference evidence="1" key="1">
    <citation type="submission" date="2023-04" db="EMBL/GenBank/DDBJ databases">
        <title>Ambrosiozyma monospora NBRC 10751.</title>
        <authorList>
            <person name="Ichikawa N."/>
            <person name="Sato H."/>
            <person name="Tonouchi N."/>
        </authorList>
    </citation>
    <scope>NUCLEOTIDE SEQUENCE</scope>
    <source>
        <strain evidence="1">NBRC 10751</strain>
    </source>
</reference>
<proteinExistence type="predicted"/>
<dbReference type="Proteomes" id="UP001165064">
    <property type="component" value="Unassembled WGS sequence"/>
</dbReference>
<evidence type="ECO:0000313" key="1">
    <source>
        <dbReference type="EMBL" id="GME84939.1"/>
    </source>
</evidence>
<keyword evidence="2" id="KW-1185">Reference proteome</keyword>
<dbReference type="EMBL" id="BSXS01005953">
    <property type="protein sequence ID" value="GME84939.1"/>
    <property type="molecule type" value="Genomic_DNA"/>
</dbReference>
<evidence type="ECO:0000313" key="2">
    <source>
        <dbReference type="Proteomes" id="UP001165064"/>
    </source>
</evidence>
<sequence>MYSNLYPFTDFPHIAILDPMTGERLKMWSTNPEIHKWIEQVVDFMDRFSLDKGKKNPIVKHQQSVNVDALTEEQQLELAMKKSIGAHKDVSDDVVIVKDDDEESNAPITLDDDNDDSDEDLDDDQEVETANKQPAELTYSQKIAAIKPIDHLDPTGVAPKETTRIQIRSGIDGKRVVKKFALNEPVLKLYQVVKFQFKDSVGDKAFTLTMQRKNLFDDIEKTIEEAGLKNASVLLEVVDDEED</sequence>
<name>A0ACB5TB29_AMBMO</name>
<accession>A0ACB5TB29</accession>
<protein>
    <submittedName>
        <fullName evidence="1">Unnamed protein product</fullName>
    </submittedName>
</protein>
<organism evidence="1 2">
    <name type="scientific">Ambrosiozyma monospora</name>
    <name type="common">Yeast</name>
    <name type="synonym">Endomycopsis monosporus</name>
    <dbReference type="NCBI Taxonomy" id="43982"/>
    <lineage>
        <taxon>Eukaryota</taxon>
        <taxon>Fungi</taxon>
        <taxon>Dikarya</taxon>
        <taxon>Ascomycota</taxon>
        <taxon>Saccharomycotina</taxon>
        <taxon>Pichiomycetes</taxon>
        <taxon>Pichiales</taxon>
        <taxon>Pichiaceae</taxon>
        <taxon>Ambrosiozyma</taxon>
    </lineage>
</organism>
<comment type="caution">
    <text evidence="1">The sequence shown here is derived from an EMBL/GenBank/DDBJ whole genome shotgun (WGS) entry which is preliminary data.</text>
</comment>